<organism evidence="1 2">
    <name type="scientific">Aeromonas phage 50AhydR13PP</name>
    <dbReference type="NCBI Taxonomy" id="2163978"/>
    <lineage>
        <taxon>Viruses</taxon>
        <taxon>Duplodnaviria</taxon>
        <taxon>Heunggongvirae</taxon>
        <taxon>Uroviricota</taxon>
        <taxon>Caudoviricetes</taxon>
        <taxon>Pantevenvirales</taxon>
        <taxon>Straboviridae</taxon>
        <taxon>Tulanevirus</taxon>
        <taxon>Tulanevirus 50ahydr13pp</taxon>
    </lineage>
</organism>
<dbReference type="Proteomes" id="UP000246321">
    <property type="component" value="Segment"/>
</dbReference>
<keyword evidence="2" id="KW-1185">Reference proteome</keyword>
<protein>
    <recommendedName>
        <fullName evidence="3">CYTH domain-containing protein</fullName>
    </recommendedName>
</protein>
<evidence type="ECO:0000313" key="1">
    <source>
        <dbReference type="EMBL" id="AWH14769.1"/>
    </source>
</evidence>
<name>A0A2S1PDY2_9CAUD</name>
<dbReference type="RefSeq" id="YP_010095505.1">
    <property type="nucleotide sequence ID" value="NC_055746.1"/>
</dbReference>
<dbReference type="EMBL" id="MH179476">
    <property type="protein sequence ID" value="AWH14769.1"/>
    <property type="molecule type" value="Genomic_DNA"/>
</dbReference>
<dbReference type="PANTHER" id="PTHR40114:SF1">
    <property type="entry name" value="SLR0698 PROTEIN"/>
    <property type="match status" value="1"/>
</dbReference>
<proteinExistence type="predicted"/>
<dbReference type="InterPro" id="IPR012042">
    <property type="entry name" value="NeuTTM/CthTTM-like"/>
</dbReference>
<dbReference type="InterPro" id="IPR033469">
    <property type="entry name" value="CYTH-like_dom_sf"/>
</dbReference>
<dbReference type="PANTHER" id="PTHR40114">
    <property type="entry name" value="SLR0698 PROTEIN"/>
    <property type="match status" value="1"/>
</dbReference>
<reference evidence="1 2" key="1">
    <citation type="submission" date="2018-04" db="EMBL/GenBank/DDBJ databases">
        <title>Complete genome sequences of new Aeromonas and Pseudomonas phages promising in phage therapy dedicated to aquaculture.</title>
        <authorList>
            <person name="Kolsut J."/>
            <person name="Wojcik E."/>
            <person name="Wojtasik A."/>
            <person name="Dastych J."/>
        </authorList>
    </citation>
    <scope>NUCLEOTIDE SEQUENCE [LARGE SCALE GENOMIC DNA]</scope>
</reference>
<sequence>MAKEIERKWLVKFVPYKNLEQFPHKQIAQFYFDGKRYRSVMETGVREKFIETVKTGSGLVREEVEHEIDKNAAWEAHDAAGLPTCVVKTRYEIPHGHGLTAELDMFASGEQYIEIEFDNVEDANAFIPPCWFGEEVTNDEYHTNYALFKRLNEV</sequence>
<dbReference type="PIRSF" id="PIRSF016487">
    <property type="entry name" value="CYTH_UCP016487"/>
    <property type="match status" value="1"/>
</dbReference>
<dbReference type="Gene3D" id="2.40.320.10">
    <property type="entry name" value="Hypothetical Protein Pfu-838710-001"/>
    <property type="match status" value="1"/>
</dbReference>
<evidence type="ECO:0008006" key="3">
    <source>
        <dbReference type="Google" id="ProtNLM"/>
    </source>
</evidence>
<accession>A0A2S1PDY2</accession>
<dbReference type="SUPFAM" id="SSF55154">
    <property type="entry name" value="CYTH-like phosphatases"/>
    <property type="match status" value="1"/>
</dbReference>
<dbReference type="KEGG" id="vg:65113141"/>
<evidence type="ECO:0000313" key="2">
    <source>
        <dbReference type="Proteomes" id="UP000246321"/>
    </source>
</evidence>
<dbReference type="GeneID" id="65113141"/>